<comment type="caution">
    <text evidence="15">The sequence shown here is derived from an EMBL/GenBank/DDBJ whole genome shotgun (WGS) entry which is preliminary data.</text>
</comment>
<feature type="active site" evidence="12 13">
    <location>
        <position position="181"/>
    </location>
</feature>
<dbReference type="GO" id="GO:0004359">
    <property type="term" value="F:glutaminase activity"/>
    <property type="evidence" value="ECO:0007669"/>
    <property type="project" value="UniProtKB-EC"/>
</dbReference>
<keyword evidence="5 12" id="KW-0028">Amino-acid biosynthesis</keyword>
<keyword evidence="9 12" id="KW-0456">Lyase</keyword>
<reference evidence="16" key="1">
    <citation type="submission" date="2016-08" db="EMBL/GenBank/DDBJ databases">
        <authorList>
            <person name="Merda D."/>
            <person name="Briand M."/>
            <person name="Taghouti G."/>
            <person name="Carrere S."/>
            <person name="Gouzy J."/>
            <person name="Portier P."/>
            <person name="Jacques M.-A."/>
            <person name="Fischer-Le Saux M."/>
        </authorList>
    </citation>
    <scope>NUCLEOTIDE SEQUENCE [LARGE SCALE GENOMIC DNA]</scope>
    <source>
        <strain evidence="16">CFBP4643</strain>
    </source>
</reference>
<evidence type="ECO:0000259" key="14">
    <source>
        <dbReference type="Pfam" id="PF00117"/>
    </source>
</evidence>
<dbReference type="PIRSF" id="PIRSF000495">
    <property type="entry name" value="Amidotransf_hisH"/>
    <property type="match status" value="1"/>
</dbReference>
<dbReference type="RefSeq" id="WP_046962526.1">
    <property type="nucleotide sequence ID" value="NZ_MDEI01000002.1"/>
</dbReference>
<dbReference type="Gene3D" id="3.40.50.880">
    <property type="match status" value="1"/>
</dbReference>
<evidence type="ECO:0000256" key="5">
    <source>
        <dbReference type="ARBA" id="ARBA00022605"/>
    </source>
</evidence>
<comment type="function">
    <text evidence="12">IGPS catalyzes the conversion of PRFAR and glutamine to IGP, AICAR and glutamate. The HisH subunit catalyzes the hydrolysis of glutamine to glutamate and ammonia as part of the synthesis of IGP and AICAR. The resulting ammonia molecule is channeled to the active site of HisF.</text>
</comment>
<evidence type="ECO:0000256" key="13">
    <source>
        <dbReference type="PIRSR" id="PIRSR000495-1"/>
    </source>
</evidence>
<comment type="catalytic activity">
    <reaction evidence="10 12">
        <text>5-[(5-phospho-1-deoxy-D-ribulos-1-ylimino)methylamino]-1-(5-phospho-beta-D-ribosyl)imidazole-4-carboxamide + L-glutamine = D-erythro-1-(imidazol-4-yl)glycerol 3-phosphate + 5-amino-1-(5-phospho-beta-D-ribosyl)imidazole-4-carboxamide + L-glutamate + H(+)</text>
        <dbReference type="Rhea" id="RHEA:24793"/>
        <dbReference type="ChEBI" id="CHEBI:15378"/>
        <dbReference type="ChEBI" id="CHEBI:29985"/>
        <dbReference type="ChEBI" id="CHEBI:58278"/>
        <dbReference type="ChEBI" id="CHEBI:58359"/>
        <dbReference type="ChEBI" id="CHEBI:58475"/>
        <dbReference type="ChEBI" id="CHEBI:58525"/>
        <dbReference type="EC" id="4.3.2.10"/>
    </reaction>
</comment>
<dbReference type="EC" id="3.5.1.2" evidence="12"/>
<comment type="subunit">
    <text evidence="3 12">Heterodimer of HisH and HisF.</text>
</comment>
<dbReference type="PROSITE" id="PS51273">
    <property type="entry name" value="GATASE_TYPE_1"/>
    <property type="match status" value="1"/>
</dbReference>
<dbReference type="PANTHER" id="PTHR42701:SF1">
    <property type="entry name" value="IMIDAZOLE GLYCEROL PHOSPHATE SYNTHASE SUBUNIT HISH"/>
    <property type="match status" value="1"/>
</dbReference>
<evidence type="ECO:0000256" key="10">
    <source>
        <dbReference type="ARBA" id="ARBA00047838"/>
    </source>
</evidence>
<evidence type="ECO:0000256" key="3">
    <source>
        <dbReference type="ARBA" id="ARBA00011152"/>
    </source>
</evidence>
<evidence type="ECO:0000313" key="15">
    <source>
        <dbReference type="EMBL" id="PPU69711.1"/>
    </source>
</evidence>
<keyword evidence="16" id="KW-1185">Reference proteome</keyword>
<evidence type="ECO:0000256" key="7">
    <source>
        <dbReference type="ARBA" id="ARBA00022962"/>
    </source>
</evidence>
<dbReference type="GO" id="GO:0016829">
    <property type="term" value="F:lyase activity"/>
    <property type="evidence" value="ECO:0007669"/>
    <property type="project" value="UniProtKB-KW"/>
</dbReference>
<evidence type="ECO:0000256" key="6">
    <source>
        <dbReference type="ARBA" id="ARBA00022801"/>
    </source>
</evidence>
<gene>
    <name evidence="12 15" type="primary">hisH</name>
    <name evidence="15" type="ORF">XpiCFBP4643_02420</name>
</gene>
<name>A0A2S7D7A4_9XANT</name>
<comment type="pathway">
    <text evidence="2 12">Amino-acid biosynthesis; L-histidine biosynthesis; L-histidine from 5-phospho-alpha-D-ribose 1-diphosphate: step 5/9.</text>
</comment>
<dbReference type="PANTHER" id="PTHR42701">
    <property type="entry name" value="IMIDAZOLE GLYCEROL PHOSPHATE SYNTHASE SUBUNIT HISH"/>
    <property type="match status" value="1"/>
</dbReference>
<dbReference type="NCBIfam" id="TIGR01855">
    <property type="entry name" value="IMP_synth_hisH"/>
    <property type="match status" value="1"/>
</dbReference>
<evidence type="ECO:0000256" key="2">
    <source>
        <dbReference type="ARBA" id="ARBA00005091"/>
    </source>
</evidence>
<evidence type="ECO:0000313" key="16">
    <source>
        <dbReference type="Proteomes" id="UP000238191"/>
    </source>
</evidence>
<dbReference type="HAMAP" id="MF_00278">
    <property type="entry name" value="HisH"/>
    <property type="match status" value="1"/>
</dbReference>
<protein>
    <recommendedName>
        <fullName evidence="12">Imidazole glycerol phosphate synthase subunit HisH</fullName>
        <ecNumber evidence="12">4.3.2.10</ecNumber>
    </recommendedName>
    <alternativeName>
        <fullName evidence="12">IGP synthase glutaminase subunit</fullName>
        <ecNumber evidence="12">3.5.1.2</ecNumber>
    </alternativeName>
    <alternativeName>
        <fullName evidence="12">IGP synthase subunit HisH</fullName>
    </alternativeName>
    <alternativeName>
        <fullName evidence="12">ImGP synthase subunit HisH</fullName>
        <shortName evidence="12">IGPS subunit HisH</shortName>
    </alternativeName>
</protein>
<dbReference type="InterPro" id="IPR017926">
    <property type="entry name" value="GATASE"/>
</dbReference>
<keyword evidence="8 12" id="KW-0368">Histidine biosynthesis</keyword>
<feature type="active site" description="Nucleophile" evidence="12 13">
    <location>
        <position position="78"/>
    </location>
</feature>
<organism evidence="15 16">
    <name type="scientific">Xanthomonas pisi</name>
    <dbReference type="NCBI Taxonomy" id="56457"/>
    <lineage>
        <taxon>Bacteria</taxon>
        <taxon>Pseudomonadati</taxon>
        <taxon>Pseudomonadota</taxon>
        <taxon>Gammaproteobacteria</taxon>
        <taxon>Lysobacterales</taxon>
        <taxon>Lysobacteraceae</taxon>
        <taxon>Xanthomonas</taxon>
    </lineage>
</organism>
<keyword evidence="6 12" id="KW-0378">Hydrolase</keyword>
<proteinExistence type="inferred from homology"/>
<dbReference type="Proteomes" id="UP000238191">
    <property type="component" value="Unassembled WGS sequence"/>
</dbReference>
<keyword evidence="4 12" id="KW-0963">Cytoplasm</keyword>
<dbReference type="Pfam" id="PF00117">
    <property type="entry name" value="GATase"/>
    <property type="match status" value="1"/>
</dbReference>
<dbReference type="AlphaFoldDB" id="A0A2S7D7A4"/>
<dbReference type="InterPro" id="IPR029062">
    <property type="entry name" value="Class_I_gatase-like"/>
</dbReference>
<evidence type="ECO:0000256" key="11">
    <source>
        <dbReference type="ARBA" id="ARBA00049534"/>
    </source>
</evidence>
<dbReference type="CDD" id="cd01748">
    <property type="entry name" value="GATase1_IGP_Synthase"/>
    <property type="match status" value="1"/>
</dbReference>
<dbReference type="GO" id="GO:0000105">
    <property type="term" value="P:L-histidine biosynthetic process"/>
    <property type="evidence" value="ECO:0007669"/>
    <property type="project" value="UniProtKB-UniRule"/>
</dbReference>
<dbReference type="UniPathway" id="UPA00031">
    <property type="reaction ID" value="UER00010"/>
</dbReference>
<feature type="domain" description="Glutamine amidotransferase" evidence="14">
    <location>
        <begin position="6"/>
        <end position="195"/>
    </location>
</feature>
<accession>A0A2S7D7A4</accession>
<evidence type="ECO:0000256" key="8">
    <source>
        <dbReference type="ARBA" id="ARBA00023102"/>
    </source>
</evidence>
<dbReference type="EMBL" id="MDEI01000002">
    <property type="protein sequence ID" value="PPU69711.1"/>
    <property type="molecule type" value="Genomic_DNA"/>
</dbReference>
<dbReference type="EC" id="4.3.2.10" evidence="12"/>
<keyword evidence="7 12" id="KW-0315">Glutamine amidotransferase</keyword>
<dbReference type="InterPro" id="IPR010139">
    <property type="entry name" value="Imidazole-glycPsynth_HisH"/>
</dbReference>
<dbReference type="SUPFAM" id="SSF52317">
    <property type="entry name" value="Class I glutamine amidotransferase-like"/>
    <property type="match status" value="1"/>
</dbReference>
<comment type="subcellular location">
    <subcellularLocation>
        <location evidence="1 12">Cytoplasm</location>
    </subcellularLocation>
</comment>
<evidence type="ECO:0000256" key="1">
    <source>
        <dbReference type="ARBA" id="ARBA00004496"/>
    </source>
</evidence>
<dbReference type="GO" id="GO:0000107">
    <property type="term" value="F:imidazoleglycerol-phosphate synthase activity"/>
    <property type="evidence" value="ECO:0007669"/>
    <property type="project" value="UniProtKB-UniRule"/>
</dbReference>
<dbReference type="GO" id="GO:0005737">
    <property type="term" value="C:cytoplasm"/>
    <property type="evidence" value="ECO:0007669"/>
    <property type="project" value="UniProtKB-SubCell"/>
</dbReference>
<feature type="active site" evidence="12 13">
    <location>
        <position position="179"/>
    </location>
</feature>
<evidence type="ECO:0000256" key="4">
    <source>
        <dbReference type="ARBA" id="ARBA00022490"/>
    </source>
</evidence>
<evidence type="ECO:0000256" key="9">
    <source>
        <dbReference type="ARBA" id="ARBA00023239"/>
    </source>
</evidence>
<comment type="catalytic activity">
    <reaction evidence="11 12">
        <text>L-glutamine + H2O = L-glutamate + NH4(+)</text>
        <dbReference type="Rhea" id="RHEA:15889"/>
        <dbReference type="ChEBI" id="CHEBI:15377"/>
        <dbReference type="ChEBI" id="CHEBI:28938"/>
        <dbReference type="ChEBI" id="CHEBI:29985"/>
        <dbReference type="ChEBI" id="CHEBI:58359"/>
        <dbReference type="EC" id="3.5.1.2"/>
    </reaction>
</comment>
<dbReference type="FunFam" id="3.40.50.880:FF:000009">
    <property type="entry name" value="Imidazole glycerol phosphate synthase subunit HisH"/>
    <property type="match status" value="1"/>
</dbReference>
<sequence length="200" mass="21365">MTDLALIDAGGANLGSVRYALERLGVEARLVRDAAGLQGADRVILPGVGAAPEAMKRLRAQGLIEPLRHLQVPLIGICLGMQLLFERSEEGDVECLGVLPGVVRHMTPALGIRVPHMGWNQLVPMRESALLAGLPERASAYFVHGYAAPVTPDTVAACDHGGLFTAVVQQGLRCGAQFHPERSADTGARILRNFLEMSFP</sequence>
<dbReference type="OrthoDB" id="9807137at2"/>
<evidence type="ECO:0000256" key="12">
    <source>
        <dbReference type="HAMAP-Rule" id="MF_00278"/>
    </source>
</evidence>